<name>A0AAV5VFY2_9BILA</name>
<accession>A0AAV5VFY2</accession>
<comment type="caution">
    <text evidence="1">The sequence shown here is derived from an EMBL/GenBank/DDBJ whole genome shotgun (WGS) entry which is preliminary data.</text>
</comment>
<dbReference type="Proteomes" id="UP001432322">
    <property type="component" value="Unassembled WGS sequence"/>
</dbReference>
<keyword evidence="2" id="KW-1185">Reference proteome</keyword>
<feature type="non-terminal residue" evidence="1">
    <location>
        <position position="78"/>
    </location>
</feature>
<feature type="non-terminal residue" evidence="1">
    <location>
        <position position="1"/>
    </location>
</feature>
<evidence type="ECO:0000313" key="1">
    <source>
        <dbReference type="EMBL" id="GMT17586.1"/>
    </source>
</evidence>
<sequence>QGATPSTTTMYHSSKKLNVADQSPDVFSPSVFNNDSCRVCGRSFKYRKSMAKHTKHCGRANGAASSTLAMVGRTDHSP</sequence>
<dbReference type="AlphaFoldDB" id="A0AAV5VFY2"/>
<reference evidence="1" key="1">
    <citation type="submission" date="2023-10" db="EMBL/GenBank/DDBJ databases">
        <title>Genome assembly of Pristionchus species.</title>
        <authorList>
            <person name="Yoshida K."/>
            <person name="Sommer R.J."/>
        </authorList>
    </citation>
    <scope>NUCLEOTIDE SEQUENCE</scope>
    <source>
        <strain evidence="1">RS5133</strain>
    </source>
</reference>
<evidence type="ECO:0000313" key="2">
    <source>
        <dbReference type="Proteomes" id="UP001432322"/>
    </source>
</evidence>
<gene>
    <name evidence="1" type="ORF">PFISCL1PPCAC_8883</name>
</gene>
<dbReference type="EMBL" id="BTSY01000003">
    <property type="protein sequence ID" value="GMT17586.1"/>
    <property type="molecule type" value="Genomic_DNA"/>
</dbReference>
<evidence type="ECO:0008006" key="3">
    <source>
        <dbReference type="Google" id="ProtNLM"/>
    </source>
</evidence>
<organism evidence="1 2">
    <name type="scientific">Pristionchus fissidentatus</name>
    <dbReference type="NCBI Taxonomy" id="1538716"/>
    <lineage>
        <taxon>Eukaryota</taxon>
        <taxon>Metazoa</taxon>
        <taxon>Ecdysozoa</taxon>
        <taxon>Nematoda</taxon>
        <taxon>Chromadorea</taxon>
        <taxon>Rhabditida</taxon>
        <taxon>Rhabditina</taxon>
        <taxon>Diplogasteromorpha</taxon>
        <taxon>Diplogasteroidea</taxon>
        <taxon>Neodiplogasteridae</taxon>
        <taxon>Pristionchus</taxon>
    </lineage>
</organism>
<proteinExistence type="predicted"/>
<protein>
    <recommendedName>
        <fullName evidence="3">C2H2-type domain-containing protein</fullName>
    </recommendedName>
</protein>